<comment type="caution">
    <text evidence="1">The sequence shown here is derived from an EMBL/GenBank/DDBJ whole genome shotgun (WGS) entry which is preliminary data.</text>
</comment>
<dbReference type="EMBL" id="JAMKPW020000038">
    <property type="protein sequence ID" value="KAK8200960.1"/>
    <property type="molecule type" value="Genomic_DNA"/>
</dbReference>
<reference evidence="1" key="1">
    <citation type="submission" date="2024-02" db="EMBL/GenBank/DDBJ databases">
        <title>Metagenome Assembled Genome of Zalaria obscura JY119.</title>
        <authorList>
            <person name="Vighnesh L."/>
            <person name="Jagadeeshwari U."/>
            <person name="Venkata Ramana C."/>
            <person name="Sasikala C."/>
        </authorList>
    </citation>
    <scope>NUCLEOTIDE SEQUENCE</scope>
    <source>
        <strain evidence="1">JY119</strain>
    </source>
</reference>
<proteinExistence type="predicted"/>
<evidence type="ECO:0000313" key="2">
    <source>
        <dbReference type="Proteomes" id="UP001320706"/>
    </source>
</evidence>
<sequence>MHGSGNQAWPEAEQQMDSMVDFADFIDIGDIDLSGFDVFDQSDANGAQHGHQPPNTPFSAEMQGLESGISAHDFAPEQFGLPSAMNQSRGMQSNDMSNSETQDLTSIMELSAWPEQSPHQQTNVQKQTFMQQQRVPPTPNSYELQGNSGHYQQQMDPQTRAFLEQQYRQREEAMAFTPLGTPAVTPQDSHFQQILPEYTIPGAYLSPLTSPALQAQSAIQHQHAQDYYTNPSTAANSTATSPMDPNPDVDMMGEPLSLNEATRKQPRGKAQQPRSIGPTARVRQSPIVKPLQKRKSTLSSVIPPKELDALLRNSRQSQPLSAGAVSNYSSEHPGPDSISPEPLSESLMGPPPKPRSAKPSPVITGQHHSAPPSANPNSAAPATPASLMSIKKGQQQQYNHNGLSGPHSAHPLAQTHRESSFEDFSLPPAVDLPDAQPFTQSEVSPSIAADLTPRLNARGTPSTFPQGTPASFSIASQPQSATSSPSLTGLRSPAIAGTPNFGGRKADGKVANGKKRGSVQLSGSALVSPAIRPKVSPSIKPLLPEGASLTDSQHALLLASKSNYTHLLEGTLLPGVSYPDSLSSGLSSKRTSHKIAEQGRRNRINEALKEMQALLPVASKGKTNAKNGDKSAADEEEEREASKNGGEGKGANSKAATVESAIEYIRLLQKERENAAAIMKEKDAEVEALRKRLEAAETRLSSPIITADAMDVHTSKTEESAQ</sequence>
<dbReference type="Proteomes" id="UP001320706">
    <property type="component" value="Unassembled WGS sequence"/>
</dbReference>
<accession>A0ACC3S824</accession>
<keyword evidence="2" id="KW-1185">Reference proteome</keyword>
<protein>
    <submittedName>
        <fullName evidence="1">Uncharacterized protein</fullName>
    </submittedName>
</protein>
<gene>
    <name evidence="1" type="ORF">M8818_006280</name>
</gene>
<organism evidence="1 2">
    <name type="scientific">Zalaria obscura</name>
    <dbReference type="NCBI Taxonomy" id="2024903"/>
    <lineage>
        <taxon>Eukaryota</taxon>
        <taxon>Fungi</taxon>
        <taxon>Dikarya</taxon>
        <taxon>Ascomycota</taxon>
        <taxon>Pezizomycotina</taxon>
        <taxon>Dothideomycetes</taxon>
        <taxon>Dothideomycetidae</taxon>
        <taxon>Dothideales</taxon>
        <taxon>Zalariaceae</taxon>
        <taxon>Zalaria</taxon>
    </lineage>
</organism>
<name>A0ACC3S824_9PEZI</name>
<evidence type="ECO:0000313" key="1">
    <source>
        <dbReference type="EMBL" id="KAK8200960.1"/>
    </source>
</evidence>